<accession>A0A1S5Q8E1</accession>
<gene>
    <name evidence="2" type="primary">ycf17</name>
</gene>
<evidence type="ECO:0000313" key="2">
    <source>
        <dbReference type="EMBL" id="ALL97359.1"/>
    </source>
</evidence>
<dbReference type="EMBL" id="KT716756">
    <property type="protein sequence ID" value="ALL97359.1"/>
    <property type="molecule type" value="Genomic_DNA"/>
</dbReference>
<organism evidence="2">
    <name type="scientific">Pyropia endiviifolia</name>
    <dbReference type="NCBI Taxonomy" id="1699272"/>
    <lineage>
        <taxon>Eukaryota</taxon>
        <taxon>Rhodophyta</taxon>
        <taxon>Bangiophyceae</taxon>
        <taxon>Bangiales</taxon>
        <taxon>Bangiaceae</taxon>
        <taxon>Pyropia</taxon>
    </lineage>
</organism>
<dbReference type="AlphaFoldDB" id="A0A1S5Q8E1"/>
<protein>
    <submittedName>
        <fullName evidence="2">Ycf17</fullName>
    </submittedName>
</protein>
<keyword evidence="1" id="KW-0812">Transmembrane</keyword>
<sequence>MKKNLWLWGFTDSAETWNGRFAMIGFIAVICIEVIKGQGLLYLIGVMS</sequence>
<dbReference type="SUPFAM" id="SSF103511">
    <property type="entry name" value="Chlorophyll a-b binding protein"/>
    <property type="match status" value="1"/>
</dbReference>
<name>A0A1S5Q8E1_9RHOD</name>
<geneLocation type="plastid" evidence="2"/>
<proteinExistence type="predicted"/>
<keyword evidence="1" id="KW-1133">Transmembrane helix</keyword>
<evidence type="ECO:0000256" key="1">
    <source>
        <dbReference type="SAM" id="Phobius"/>
    </source>
</evidence>
<keyword evidence="2" id="KW-0934">Plastid</keyword>
<reference evidence="2" key="1">
    <citation type="submission" date="2015-09" db="EMBL/GenBank/DDBJ databases">
        <authorList>
            <person name="Jackson K.R."/>
            <person name="Lunt B.L."/>
            <person name="Fisher J.N.B."/>
            <person name="Gardner A.V."/>
            <person name="Bailey M.E."/>
            <person name="Deus L.M."/>
            <person name="Earl A.S."/>
            <person name="Gibby P.D."/>
            <person name="Hartmann K.A."/>
            <person name="Liu J.E."/>
            <person name="Manci A.M."/>
            <person name="Nielsen D.A."/>
            <person name="Solomon M.B."/>
            <person name="Breakwell D.P."/>
            <person name="Burnett S.H."/>
            <person name="Grose J.H."/>
        </authorList>
    </citation>
    <scope>NUCLEOTIDE SEQUENCE</scope>
</reference>
<keyword evidence="1" id="KW-0472">Membrane</keyword>
<feature type="transmembrane region" description="Helical" evidence="1">
    <location>
        <begin position="20"/>
        <end position="44"/>
    </location>
</feature>